<dbReference type="Pfam" id="PF03480">
    <property type="entry name" value="DctP"/>
    <property type="match status" value="1"/>
</dbReference>
<dbReference type="RefSeq" id="WP_250936413.1">
    <property type="nucleotide sequence ID" value="NZ_JAMLJK010000001.1"/>
</dbReference>
<dbReference type="AlphaFoldDB" id="A0AA42CSZ1"/>
<dbReference type="InterPro" id="IPR038404">
    <property type="entry name" value="TRAP_DctP_sf"/>
</dbReference>
<dbReference type="PANTHER" id="PTHR33376:SF4">
    <property type="entry name" value="SIALIC ACID-BINDING PERIPLASMIC PROTEIN SIAP"/>
    <property type="match status" value="1"/>
</dbReference>
<keyword evidence="1 2" id="KW-0732">Signal</keyword>
<protein>
    <submittedName>
        <fullName evidence="3">TRAP transporter substrate-binding protein</fullName>
    </submittedName>
</protein>
<evidence type="ECO:0000256" key="1">
    <source>
        <dbReference type="ARBA" id="ARBA00022729"/>
    </source>
</evidence>
<organism evidence="3 4">
    <name type="scientific">Larsenimonas rhizosphaerae</name>
    <dbReference type="NCBI Taxonomy" id="2944682"/>
    <lineage>
        <taxon>Bacteria</taxon>
        <taxon>Pseudomonadati</taxon>
        <taxon>Pseudomonadota</taxon>
        <taxon>Gammaproteobacteria</taxon>
        <taxon>Oceanospirillales</taxon>
        <taxon>Halomonadaceae</taxon>
        <taxon>Larsenimonas</taxon>
    </lineage>
</organism>
<evidence type="ECO:0000256" key="2">
    <source>
        <dbReference type="SAM" id="SignalP"/>
    </source>
</evidence>
<dbReference type="CDD" id="cd13602">
    <property type="entry name" value="PBP2_TRAP_BpDctp6_7"/>
    <property type="match status" value="1"/>
</dbReference>
<evidence type="ECO:0000313" key="3">
    <source>
        <dbReference type="EMBL" id="MCX2523072.1"/>
    </source>
</evidence>
<feature type="signal peptide" evidence="2">
    <location>
        <begin position="1"/>
        <end position="28"/>
    </location>
</feature>
<dbReference type="InterPro" id="IPR018389">
    <property type="entry name" value="DctP_fam"/>
</dbReference>
<gene>
    <name evidence="3" type="ORF">OQ287_02355</name>
</gene>
<reference evidence="3" key="1">
    <citation type="submission" date="2022-11" db="EMBL/GenBank/DDBJ databases">
        <title>Larsenimonas rhizosphaerae sp. nov., isolated from a tidal mudflat.</title>
        <authorList>
            <person name="Lee S.D."/>
            <person name="Kim I.S."/>
        </authorList>
    </citation>
    <scope>NUCLEOTIDE SEQUENCE</scope>
    <source>
        <strain evidence="3">GH2-1</strain>
    </source>
</reference>
<dbReference type="GO" id="GO:0055085">
    <property type="term" value="P:transmembrane transport"/>
    <property type="evidence" value="ECO:0007669"/>
    <property type="project" value="InterPro"/>
</dbReference>
<name>A0AA42CSZ1_9GAMM</name>
<dbReference type="PANTHER" id="PTHR33376">
    <property type="match status" value="1"/>
</dbReference>
<accession>A0AA42CSZ1</accession>
<sequence length="334" mass="36454">MPFTMHARRVTTTLTLLAGLGLSTSAMAVQWNFAEPYGDANLHTQNARAFAKDVSEATHGGLDITVHANGALIPHPEIKNAVRRGIVPIGEIFLSRLANENPVYEIDALPTLVHDYPSAHALWEASRPEISALLAKQGLKVLYSVPWPSQGIYTQMELTSPSQLQGLRLRSNNTSTERLAELLGAIPTQTEASDIPTAFSTGRVNAMVTSVSTGANTAAWDYVSHFNNANLWLPRNIVFVSQKAFDRLSEGEQKAVMNAAAAAEKRGWAASEEESRTNLKTIEDHGIQVNTPTPELESALQQAGNTLLEQWSNRAGPEGKHILETYRNLTDQSH</sequence>
<dbReference type="EMBL" id="JAPIVE010000001">
    <property type="protein sequence ID" value="MCX2523072.1"/>
    <property type="molecule type" value="Genomic_DNA"/>
</dbReference>
<feature type="chain" id="PRO_5041285377" evidence="2">
    <location>
        <begin position="29"/>
        <end position="334"/>
    </location>
</feature>
<dbReference type="Proteomes" id="UP001165678">
    <property type="component" value="Unassembled WGS sequence"/>
</dbReference>
<comment type="caution">
    <text evidence="3">The sequence shown here is derived from an EMBL/GenBank/DDBJ whole genome shotgun (WGS) entry which is preliminary data.</text>
</comment>
<dbReference type="NCBIfam" id="NF037995">
    <property type="entry name" value="TRAP_S1"/>
    <property type="match status" value="1"/>
</dbReference>
<dbReference type="Gene3D" id="3.40.190.170">
    <property type="entry name" value="Bacterial extracellular solute-binding protein, family 7"/>
    <property type="match status" value="1"/>
</dbReference>
<proteinExistence type="predicted"/>
<evidence type="ECO:0000313" key="4">
    <source>
        <dbReference type="Proteomes" id="UP001165678"/>
    </source>
</evidence>
<keyword evidence="4" id="KW-1185">Reference proteome</keyword>